<comment type="caution">
    <text evidence="2">The sequence shown here is derived from an EMBL/GenBank/DDBJ whole genome shotgun (WGS) entry which is preliminary data.</text>
</comment>
<evidence type="ECO:0000313" key="3">
    <source>
        <dbReference type="Proteomes" id="UP001151760"/>
    </source>
</evidence>
<dbReference type="EMBL" id="BQNB010013179">
    <property type="protein sequence ID" value="GJT12818.1"/>
    <property type="molecule type" value="Genomic_DNA"/>
</dbReference>
<proteinExistence type="predicted"/>
<name>A0ABQ5BE55_9ASTR</name>
<evidence type="ECO:0000313" key="2">
    <source>
        <dbReference type="EMBL" id="GJT12818.1"/>
    </source>
</evidence>
<evidence type="ECO:0000256" key="1">
    <source>
        <dbReference type="SAM" id="MobiDB-lite"/>
    </source>
</evidence>
<accession>A0ABQ5BE55</accession>
<keyword evidence="3" id="KW-1185">Reference proteome</keyword>
<organism evidence="2 3">
    <name type="scientific">Tanacetum coccineum</name>
    <dbReference type="NCBI Taxonomy" id="301880"/>
    <lineage>
        <taxon>Eukaryota</taxon>
        <taxon>Viridiplantae</taxon>
        <taxon>Streptophyta</taxon>
        <taxon>Embryophyta</taxon>
        <taxon>Tracheophyta</taxon>
        <taxon>Spermatophyta</taxon>
        <taxon>Magnoliopsida</taxon>
        <taxon>eudicotyledons</taxon>
        <taxon>Gunneridae</taxon>
        <taxon>Pentapetalae</taxon>
        <taxon>asterids</taxon>
        <taxon>campanulids</taxon>
        <taxon>Asterales</taxon>
        <taxon>Asteraceae</taxon>
        <taxon>Asteroideae</taxon>
        <taxon>Anthemideae</taxon>
        <taxon>Anthemidinae</taxon>
        <taxon>Tanacetum</taxon>
    </lineage>
</organism>
<protein>
    <submittedName>
        <fullName evidence="2">Uncharacterized protein</fullName>
    </submittedName>
</protein>
<dbReference type="Proteomes" id="UP001151760">
    <property type="component" value="Unassembled WGS sequence"/>
</dbReference>
<reference evidence="2" key="1">
    <citation type="journal article" date="2022" name="Int. J. Mol. Sci.">
        <title>Draft Genome of Tanacetum Coccineum: Genomic Comparison of Closely Related Tanacetum-Family Plants.</title>
        <authorList>
            <person name="Yamashiro T."/>
            <person name="Shiraishi A."/>
            <person name="Nakayama K."/>
            <person name="Satake H."/>
        </authorList>
    </citation>
    <scope>NUCLEOTIDE SEQUENCE</scope>
</reference>
<feature type="region of interest" description="Disordered" evidence="1">
    <location>
        <begin position="54"/>
        <end position="89"/>
    </location>
</feature>
<gene>
    <name evidence="2" type="ORF">Tco_0859860</name>
</gene>
<reference evidence="2" key="2">
    <citation type="submission" date="2022-01" db="EMBL/GenBank/DDBJ databases">
        <authorList>
            <person name="Yamashiro T."/>
            <person name="Shiraishi A."/>
            <person name="Satake H."/>
            <person name="Nakayama K."/>
        </authorList>
    </citation>
    <scope>NUCLEOTIDE SEQUENCE</scope>
</reference>
<sequence>MLASSHYRNVSKQTTQNRYITAKTDISLKGGRPPRYRRAIFTTLPVSTASLHEGLSLSYPTNPEEDDSEIPPLEDIYQNSTDAGGPHSRCTQDDIIESEVCDRIHVQAAAPTIIIGVLQACLSRSLSSKSKYTAEADSIEIQTTGKRSRESSSKIVCRVAHALDPFMTAVDLSAHELACKLEWRYLSTSHSYLGNMYSLRRSIKSARDAFGS</sequence>